<evidence type="ECO:0000313" key="2">
    <source>
        <dbReference type="Proteomes" id="UP000694251"/>
    </source>
</evidence>
<comment type="caution">
    <text evidence="1">The sequence shown here is derived from an EMBL/GenBank/DDBJ whole genome shotgun (WGS) entry which is preliminary data.</text>
</comment>
<keyword evidence="2" id="KW-1185">Reference proteome</keyword>
<reference evidence="1 2" key="1">
    <citation type="submission" date="2020-12" db="EMBL/GenBank/DDBJ databases">
        <title>Concerted genomic and epigenomic changes stabilize Arabidopsis allopolyploids.</title>
        <authorList>
            <person name="Chen Z."/>
        </authorList>
    </citation>
    <scope>NUCLEOTIDE SEQUENCE [LARGE SCALE GENOMIC DNA]</scope>
    <source>
        <strain evidence="1">As9502</strain>
        <tissue evidence="1">Leaf</tissue>
    </source>
</reference>
<protein>
    <submittedName>
        <fullName evidence="1">Uncharacterized protein</fullName>
    </submittedName>
</protein>
<organism evidence="1 2">
    <name type="scientific">Arabidopsis suecica</name>
    <name type="common">Swedish thale-cress</name>
    <name type="synonym">Cardaminopsis suecica</name>
    <dbReference type="NCBI Taxonomy" id="45249"/>
    <lineage>
        <taxon>Eukaryota</taxon>
        <taxon>Viridiplantae</taxon>
        <taxon>Streptophyta</taxon>
        <taxon>Embryophyta</taxon>
        <taxon>Tracheophyta</taxon>
        <taxon>Spermatophyta</taxon>
        <taxon>Magnoliopsida</taxon>
        <taxon>eudicotyledons</taxon>
        <taxon>Gunneridae</taxon>
        <taxon>Pentapetalae</taxon>
        <taxon>rosids</taxon>
        <taxon>malvids</taxon>
        <taxon>Brassicales</taxon>
        <taxon>Brassicaceae</taxon>
        <taxon>Camelineae</taxon>
        <taxon>Arabidopsis</taxon>
    </lineage>
</organism>
<name>A0A8T2G6F5_ARASU</name>
<dbReference type="Proteomes" id="UP000694251">
    <property type="component" value="Chromosome 2"/>
</dbReference>
<accession>A0A8T2G6F5</accession>
<dbReference type="EMBL" id="JAEFBJ010000002">
    <property type="protein sequence ID" value="KAG7644215.1"/>
    <property type="molecule type" value="Genomic_DNA"/>
</dbReference>
<gene>
    <name evidence="1" type="ORF">ISN44_As02g039350</name>
</gene>
<proteinExistence type="predicted"/>
<sequence>MDHHRRLHTIKILIRNSSTTLLFFKIVPILLHRSGGDSRALRNALGHGNVTSEPLIVLLLQCHLQLFSYLQVCSGLKTSVVQHFRPPKSSKMSHPSSSIHEVERRVGVLLLSLNT</sequence>
<dbReference type="AlphaFoldDB" id="A0A8T2G6F5"/>
<evidence type="ECO:0000313" key="1">
    <source>
        <dbReference type="EMBL" id="KAG7644215.1"/>
    </source>
</evidence>